<dbReference type="AlphaFoldDB" id="A0A2H0UDX6"/>
<reference evidence="3" key="1">
    <citation type="submission" date="2017-09" db="EMBL/GenBank/DDBJ databases">
        <title>Depth-based differentiation of microbial function through sediment-hosted aquifers and enrichment of novel symbionts in the deep terrestrial subsurface.</title>
        <authorList>
            <person name="Probst A.J."/>
            <person name="Ladd B."/>
            <person name="Jarett J.K."/>
            <person name="Geller-Mcgrath D.E."/>
            <person name="Sieber C.M.K."/>
            <person name="Emerson J.B."/>
            <person name="Anantharaman K."/>
            <person name="Thomas B.C."/>
            <person name="Malmstrom R."/>
            <person name="Stieglmeier M."/>
            <person name="Klingl A."/>
            <person name="Woyke T."/>
            <person name="Ryan C.M."/>
            <person name="Banfield J.F."/>
        </authorList>
    </citation>
    <scope>NUCLEOTIDE SEQUENCE [LARGE SCALE GENOMIC DNA]</scope>
</reference>
<dbReference type="EMBL" id="PFBI01000006">
    <property type="protein sequence ID" value="PIR84609.1"/>
    <property type="molecule type" value="Genomic_DNA"/>
</dbReference>
<dbReference type="Proteomes" id="UP000229344">
    <property type="component" value="Unassembled WGS sequence"/>
</dbReference>
<proteinExistence type="predicted"/>
<gene>
    <name evidence="2" type="ORF">COU16_03485</name>
</gene>
<dbReference type="InterPro" id="IPR058596">
    <property type="entry name" value="TraC-like_dom"/>
</dbReference>
<evidence type="ECO:0000313" key="2">
    <source>
        <dbReference type="EMBL" id="PIR84609.1"/>
    </source>
</evidence>
<evidence type="ECO:0000313" key="3">
    <source>
        <dbReference type="Proteomes" id="UP000229344"/>
    </source>
</evidence>
<name>A0A2H0UDX6_9BACT</name>
<comment type="caution">
    <text evidence="2">The sequence shown here is derived from an EMBL/GenBank/DDBJ whole genome shotgun (WGS) entry which is preliminary data.</text>
</comment>
<sequence length="213" mass="24295">MPSSTKQTSAQDFVPIADIRDGVVILKDGQMCSVLLASSINFALKSTDEQTAILAQFQAFLNTLDFSIQMHVESRRLDIRPYLEMLATRESTQYNDLMRTQLREYMEFIRSFTEEVDIMAKRFFLVIPYSPTTTNVRSNITSFLGRRSTAPFDANRFREHQTQLEQRVDVVTQGLARIGVKTLPLGTDELTELYYHIFNPGEQSAAPRPTNAI</sequence>
<feature type="domain" description="TraC-like" evidence="1">
    <location>
        <begin position="21"/>
        <end position="194"/>
    </location>
</feature>
<evidence type="ECO:0000259" key="1">
    <source>
        <dbReference type="Pfam" id="PF26593"/>
    </source>
</evidence>
<accession>A0A2H0UDX6</accession>
<protein>
    <recommendedName>
        <fullName evidence="1">TraC-like domain-containing protein</fullName>
    </recommendedName>
</protein>
<organism evidence="2 3">
    <name type="scientific">Candidatus Kaiserbacteria bacterium CG10_big_fil_rev_8_21_14_0_10_47_16</name>
    <dbReference type="NCBI Taxonomy" id="1974608"/>
    <lineage>
        <taxon>Bacteria</taxon>
        <taxon>Candidatus Kaiseribacteriota</taxon>
    </lineage>
</organism>
<dbReference type="Pfam" id="PF26593">
    <property type="entry name" value="TraC-like"/>
    <property type="match status" value="1"/>
</dbReference>